<proteinExistence type="predicted"/>
<reference evidence="1" key="1">
    <citation type="submission" date="2019-10" db="EMBL/GenBank/DDBJ databases">
        <title>Conservation and host-specific expression of non-tandemly repeated heterogenous ribosome RNA gene in arbuscular mycorrhizal fungi.</title>
        <authorList>
            <person name="Maeda T."/>
            <person name="Kobayashi Y."/>
            <person name="Nakagawa T."/>
            <person name="Ezawa T."/>
            <person name="Yamaguchi K."/>
            <person name="Bino T."/>
            <person name="Nishimoto Y."/>
            <person name="Shigenobu S."/>
            <person name="Kawaguchi M."/>
        </authorList>
    </citation>
    <scope>NUCLEOTIDE SEQUENCE</scope>
    <source>
        <strain evidence="1">HR1</strain>
    </source>
</reference>
<sequence length="71" mass="8545">MKISQEIENNKTKSIEFFDLPVSDIQSAAMNVNQFIRFYHMIIFFLHPHKKKGHLMRSYAFIYCTILNLEY</sequence>
<evidence type="ECO:0000313" key="2">
    <source>
        <dbReference type="Proteomes" id="UP000615446"/>
    </source>
</evidence>
<dbReference type="EMBL" id="BLAL01000191">
    <property type="protein sequence ID" value="GES89791.1"/>
    <property type="molecule type" value="Genomic_DNA"/>
</dbReference>
<name>A0A8H3LPH6_9GLOM</name>
<gene>
    <name evidence="1" type="ORF">RCL2_001666900</name>
</gene>
<evidence type="ECO:0000313" key="1">
    <source>
        <dbReference type="EMBL" id="GES89791.1"/>
    </source>
</evidence>
<accession>A0A8H3LPH6</accession>
<organism evidence="1 2">
    <name type="scientific">Rhizophagus clarus</name>
    <dbReference type="NCBI Taxonomy" id="94130"/>
    <lineage>
        <taxon>Eukaryota</taxon>
        <taxon>Fungi</taxon>
        <taxon>Fungi incertae sedis</taxon>
        <taxon>Mucoromycota</taxon>
        <taxon>Glomeromycotina</taxon>
        <taxon>Glomeromycetes</taxon>
        <taxon>Glomerales</taxon>
        <taxon>Glomeraceae</taxon>
        <taxon>Rhizophagus</taxon>
    </lineage>
</organism>
<comment type="caution">
    <text evidence="1">The sequence shown here is derived from an EMBL/GenBank/DDBJ whole genome shotgun (WGS) entry which is preliminary data.</text>
</comment>
<dbReference type="Proteomes" id="UP000615446">
    <property type="component" value="Unassembled WGS sequence"/>
</dbReference>
<dbReference type="AlphaFoldDB" id="A0A8H3LPH6"/>
<protein>
    <submittedName>
        <fullName evidence="1">Uncharacterized protein</fullName>
    </submittedName>
</protein>